<keyword evidence="3" id="KW-1185">Reference proteome</keyword>
<gene>
    <name evidence="2" type="ORF">Cni_G04808</name>
</gene>
<organism evidence="2 3">
    <name type="scientific">Canna indica</name>
    <name type="common">Indian-shot</name>
    <dbReference type="NCBI Taxonomy" id="4628"/>
    <lineage>
        <taxon>Eukaryota</taxon>
        <taxon>Viridiplantae</taxon>
        <taxon>Streptophyta</taxon>
        <taxon>Embryophyta</taxon>
        <taxon>Tracheophyta</taxon>
        <taxon>Spermatophyta</taxon>
        <taxon>Magnoliopsida</taxon>
        <taxon>Liliopsida</taxon>
        <taxon>Zingiberales</taxon>
        <taxon>Cannaceae</taxon>
        <taxon>Canna</taxon>
    </lineage>
</organism>
<protein>
    <submittedName>
        <fullName evidence="2">Uncharacterized protein</fullName>
    </submittedName>
</protein>
<dbReference type="PANTHER" id="PTHR35985:SF1">
    <property type="entry name" value="OS07G0675200 PROTEIN"/>
    <property type="match status" value="1"/>
</dbReference>
<evidence type="ECO:0000313" key="3">
    <source>
        <dbReference type="Proteomes" id="UP001327560"/>
    </source>
</evidence>
<feature type="compositionally biased region" description="Basic and acidic residues" evidence="1">
    <location>
        <begin position="56"/>
        <end position="72"/>
    </location>
</feature>
<proteinExistence type="predicted"/>
<reference evidence="2 3" key="1">
    <citation type="submission" date="2023-10" db="EMBL/GenBank/DDBJ databases">
        <title>Chromosome-scale genome assembly provides insights into flower coloration mechanisms of Canna indica.</title>
        <authorList>
            <person name="Li C."/>
        </authorList>
    </citation>
    <scope>NUCLEOTIDE SEQUENCE [LARGE SCALE GENOMIC DNA]</scope>
    <source>
        <tissue evidence="2">Flower</tissue>
    </source>
</reference>
<dbReference type="EMBL" id="CP136891">
    <property type="protein sequence ID" value="WOK96101.1"/>
    <property type="molecule type" value="Genomic_DNA"/>
</dbReference>
<dbReference type="PANTHER" id="PTHR35985">
    <property type="entry name" value="OS07G0675200 PROTEIN"/>
    <property type="match status" value="1"/>
</dbReference>
<feature type="region of interest" description="Disordered" evidence="1">
    <location>
        <begin position="18"/>
        <end position="143"/>
    </location>
</feature>
<name>A0AAQ3JWK0_9LILI</name>
<evidence type="ECO:0000256" key="1">
    <source>
        <dbReference type="SAM" id="MobiDB-lite"/>
    </source>
</evidence>
<dbReference type="AlphaFoldDB" id="A0AAQ3JWK0"/>
<dbReference type="Proteomes" id="UP001327560">
    <property type="component" value="Chromosome 2"/>
</dbReference>
<sequence>MQPAAISRSLRLLAASRASLRPLFRPSSTTARTADPAVHSEDPQGDDAAEAAKAAAAEEKQRAEHKDEEAKPPRNFSDDVVPPFAPSPKLESHDVAPPWPPSFQQKRRLSQRPDPAVIANVPCVGPDGSPLDGKATEERREQEQEYKEYYKHHKPSPLSEIEFVDTRKPITQATAGGASDVGGDTGRGMMVEETVDEALARAEAMFRMRAMMGDPDLPHSRVLRRMLEKTSESRTSSSLY</sequence>
<accession>A0AAQ3JWK0</accession>
<evidence type="ECO:0000313" key="2">
    <source>
        <dbReference type="EMBL" id="WOK96101.1"/>
    </source>
</evidence>
<feature type="compositionally biased region" description="Basic and acidic residues" evidence="1">
    <location>
        <begin position="134"/>
        <end position="143"/>
    </location>
</feature>